<comment type="caution">
    <text evidence="1">The sequence shown here is derived from an EMBL/GenBank/DDBJ whole genome shotgun (WGS) entry which is preliminary data.</text>
</comment>
<dbReference type="Proteomes" id="UP000248329">
    <property type="component" value="Unassembled WGS sequence"/>
</dbReference>
<organism evidence="1 2">
    <name type="scientific">Candidatus Methanogaster sp</name>
    <dbReference type="NCBI Taxonomy" id="3386292"/>
    <lineage>
        <taxon>Archaea</taxon>
        <taxon>Methanobacteriati</taxon>
        <taxon>Methanobacteriota</taxon>
        <taxon>Stenosarchaea group</taxon>
        <taxon>Methanomicrobia</taxon>
        <taxon>Methanosarcinales</taxon>
        <taxon>ANME-2 cluster</taxon>
        <taxon>Candidatus Methanogasteraceae</taxon>
        <taxon>Candidatus Methanogaster</taxon>
    </lineage>
</organism>
<reference evidence="1" key="1">
    <citation type="submission" date="2018-01" db="EMBL/GenBank/DDBJ databases">
        <authorList>
            <person name="Krukenberg V."/>
        </authorList>
    </citation>
    <scope>NUCLEOTIDE SEQUENCE</scope>
    <source>
        <strain evidence="1">E20ANME2</strain>
    </source>
</reference>
<protein>
    <submittedName>
        <fullName evidence="1">Uncharacterized protein</fullName>
    </submittedName>
</protein>
<name>A0AC61L6W9_9EURY</name>
<evidence type="ECO:0000313" key="2">
    <source>
        <dbReference type="Proteomes" id="UP000248329"/>
    </source>
</evidence>
<accession>A0AC61L6W9</accession>
<sequence length="384" mass="43229">MTDIPIKMSREHLATCVIAYPVSKAFATPLSNTEKILRSFSDVRVITGTIEDARVETDLSGVRTYGVQHKTTTNVFVWILRYLLLEVRISLIMAKVAQKADVCIFFMEGGALLPVLIAKVLGKKTIRVVPSSILKETAKSHKIKRVALLPLICLQTIAYALSDMIVLYSPDLIKEWGLEKHKNKICIAHEHFLDFDTLKIRKEYKKRDNFVGYIGRLDEEKGALNFVRAIPEIMKEKDDLEFIIGGDGWLRDEIEKYIRKENLGDKVKLTGWIPHGEIPDYLNTLKLVVLPSYTEGLPNLMLEAMAYGTPVLATPVGSIQDVIKDGETGFIMQDNSPECIAENVVRALDHPDMECVMGRAEALVAQTFTYKAATERYKEIIGDI</sequence>
<proteinExistence type="predicted"/>
<dbReference type="EMBL" id="PQXF01000001">
    <property type="protein sequence ID" value="PXF62150.1"/>
    <property type="molecule type" value="Genomic_DNA"/>
</dbReference>
<gene>
    <name evidence="1" type="ORF">C4B59_00630</name>
</gene>
<evidence type="ECO:0000313" key="1">
    <source>
        <dbReference type="EMBL" id="PXF62150.1"/>
    </source>
</evidence>